<dbReference type="PANTHER" id="PTHR10763:SF22">
    <property type="entry name" value="ORC1-TYPE DNA REPLICATION PROTEIN"/>
    <property type="match status" value="1"/>
</dbReference>
<dbReference type="InterPro" id="IPR014277">
    <property type="entry name" value="Orc1/Cdc6_arc"/>
</dbReference>
<evidence type="ECO:0000256" key="2">
    <source>
        <dbReference type="ARBA" id="ARBA00022705"/>
    </source>
</evidence>
<keyword evidence="9" id="KW-1185">Reference proteome</keyword>
<dbReference type="Pfam" id="PF13401">
    <property type="entry name" value="AAA_22"/>
    <property type="match status" value="1"/>
</dbReference>
<dbReference type="GO" id="GO:0006260">
    <property type="term" value="P:DNA replication"/>
    <property type="evidence" value="ECO:0007669"/>
    <property type="project" value="UniProtKB-UniRule"/>
</dbReference>
<reference evidence="8 9" key="1">
    <citation type="journal article" date="2014" name="PLoS Genet.">
        <title>Phylogenetically driven sequencing of extremely halophilic archaea reveals strategies for static and dynamic osmo-response.</title>
        <authorList>
            <person name="Becker E.A."/>
            <person name="Seitzer P.M."/>
            <person name="Tritt A."/>
            <person name="Larsen D."/>
            <person name="Krusor M."/>
            <person name="Yao A.I."/>
            <person name="Wu D."/>
            <person name="Madern D."/>
            <person name="Eisen J.A."/>
            <person name="Darling A.E."/>
            <person name="Facciotti M.T."/>
        </authorList>
    </citation>
    <scope>NUCLEOTIDE SEQUENCE [LARGE SCALE GENOMIC DNA]</scope>
    <source>
        <strain evidence="8 9">ATCC 33799</strain>
    </source>
</reference>
<evidence type="ECO:0000256" key="1">
    <source>
        <dbReference type="ARBA" id="ARBA00006184"/>
    </source>
</evidence>
<dbReference type="EMBL" id="AOLS01000123">
    <property type="protein sequence ID" value="EMA09779.1"/>
    <property type="molecule type" value="Genomic_DNA"/>
</dbReference>
<evidence type="ECO:0000313" key="9">
    <source>
        <dbReference type="Proteomes" id="UP000011687"/>
    </source>
</evidence>
<sequence length="398" mass="44005">MSESESFFGKPDPIFADKELLRVSHLPDSDRIIGRDTELQKLADAIKDAQRGNTPNNVLIYGKTGTGKSLCSKYITRDLTEAAADNGVKIGVAYVDCFQESTETQTVRTIAQALNDPDETGITVPHTGVSTSDYYRRLWDILDGRLDVGIVILDEIDKLEGDNVLMQLSRAAEAGKVTDSTLGVVGISNKIRYKDTLNERVKSSLSERDFVFPPYDAIQLREILKSRSDAFREGVLEGDVIPKVAALAAKEHGDARKAIDILRYAGEIADEHDDDTVTIEYVDEAHEREEEARLSELISKQPEHSKHLLQALGSEAKDSPGENPAIPTKSVYSMYERICESHGIDPLKVRRVRDLLSELAFLSLIEQERKGRGKGKGAHTVNQLVDDPDIVIKACESA</sequence>
<dbReference type="Pfam" id="PF09079">
    <property type="entry name" value="WHD_Cdc6"/>
    <property type="match status" value="1"/>
</dbReference>
<comment type="function">
    <text evidence="5">Involved in regulation of DNA replication.</text>
</comment>
<dbReference type="InterPro" id="IPR036390">
    <property type="entry name" value="WH_DNA-bd_sf"/>
</dbReference>
<dbReference type="Pfam" id="PF22703">
    <property type="entry name" value="Cdc6_lid"/>
    <property type="match status" value="1"/>
</dbReference>
<dbReference type="InterPro" id="IPR036388">
    <property type="entry name" value="WH-like_DNA-bd_sf"/>
</dbReference>
<dbReference type="RefSeq" id="WP_007190726.1">
    <property type="nucleotide sequence ID" value="NZ_AOLS01000123.1"/>
</dbReference>
<accession>M0JP75</accession>
<proteinExistence type="inferred from homology"/>
<evidence type="ECO:0000259" key="7">
    <source>
        <dbReference type="SMART" id="SM01074"/>
    </source>
</evidence>
<keyword evidence="8" id="KW-0131">Cell cycle</keyword>
<dbReference type="FunFam" id="1.10.8.60:FF:000073">
    <property type="entry name" value="ORC1-type DNA replication protein"/>
    <property type="match status" value="1"/>
</dbReference>
<evidence type="ECO:0000256" key="5">
    <source>
        <dbReference type="HAMAP-Rule" id="MF_01407"/>
    </source>
</evidence>
<evidence type="ECO:0000313" key="8">
    <source>
        <dbReference type="EMBL" id="EMA09779.1"/>
    </source>
</evidence>
<evidence type="ECO:0000256" key="3">
    <source>
        <dbReference type="ARBA" id="ARBA00022741"/>
    </source>
</evidence>
<dbReference type="InterPro" id="IPR055237">
    <property type="entry name" value="Cdc6_lid"/>
</dbReference>
<dbReference type="Gene3D" id="1.10.10.10">
    <property type="entry name" value="Winged helix-like DNA-binding domain superfamily/Winged helix DNA-binding domain"/>
    <property type="match status" value="1"/>
</dbReference>
<keyword evidence="8" id="KW-0132">Cell division</keyword>
<dbReference type="GO" id="GO:0051301">
    <property type="term" value="P:cell division"/>
    <property type="evidence" value="ECO:0007669"/>
    <property type="project" value="UniProtKB-KW"/>
</dbReference>
<comment type="similarity">
    <text evidence="1 5">Belongs to the CDC6/cdc18 family.</text>
</comment>
<dbReference type="GO" id="GO:0005524">
    <property type="term" value="F:ATP binding"/>
    <property type="evidence" value="ECO:0007669"/>
    <property type="project" value="UniProtKB-UniRule"/>
</dbReference>
<dbReference type="Gene3D" id="3.40.50.300">
    <property type="entry name" value="P-loop containing nucleotide triphosphate hydrolases"/>
    <property type="match status" value="1"/>
</dbReference>
<dbReference type="InterPro" id="IPR049945">
    <property type="entry name" value="AAA_22"/>
</dbReference>
<keyword evidence="4 5" id="KW-0067">ATP-binding</keyword>
<dbReference type="InterPro" id="IPR003593">
    <property type="entry name" value="AAA+_ATPase"/>
</dbReference>
<dbReference type="InterPro" id="IPR050311">
    <property type="entry name" value="ORC1/CDC6"/>
</dbReference>
<keyword evidence="2 5" id="KW-0235">DNA replication</keyword>
<feature type="binding site" evidence="5">
    <location>
        <position position="215"/>
    </location>
    <ligand>
        <name>ATP</name>
        <dbReference type="ChEBI" id="CHEBI:30616"/>
    </ligand>
</feature>
<dbReference type="Proteomes" id="UP000011687">
    <property type="component" value="Unassembled WGS sequence"/>
</dbReference>
<feature type="binding site" evidence="5">
    <location>
        <position position="227"/>
    </location>
    <ligand>
        <name>ATP</name>
        <dbReference type="ChEBI" id="CHEBI:30616"/>
    </ligand>
</feature>
<dbReference type="SUPFAM" id="SSF46785">
    <property type="entry name" value="Winged helix' DNA-binding domain"/>
    <property type="match status" value="1"/>
</dbReference>
<dbReference type="SMART" id="SM01074">
    <property type="entry name" value="Cdc6_C"/>
    <property type="match status" value="1"/>
</dbReference>
<dbReference type="PATRIC" id="fig|662475.6.peg.4154"/>
<feature type="domain" description="AAA+ ATPase" evidence="6">
    <location>
        <begin position="54"/>
        <end position="216"/>
    </location>
</feature>
<organism evidence="8 9">
    <name type="scientific">Haloarcula marismortui ATCC 33799</name>
    <dbReference type="NCBI Taxonomy" id="662475"/>
    <lineage>
        <taxon>Archaea</taxon>
        <taxon>Methanobacteriati</taxon>
        <taxon>Methanobacteriota</taxon>
        <taxon>Stenosarchaea group</taxon>
        <taxon>Halobacteria</taxon>
        <taxon>Halobacteriales</taxon>
        <taxon>Haloarculaceae</taxon>
        <taxon>Haloarcula</taxon>
    </lineage>
</organism>
<name>M0JP75_9EURY</name>
<dbReference type="NCBIfam" id="TIGR02928">
    <property type="entry name" value="orc1/cdc6 family replication initiation protein"/>
    <property type="match status" value="1"/>
</dbReference>
<dbReference type="Gene3D" id="1.10.8.60">
    <property type="match status" value="1"/>
</dbReference>
<dbReference type="HAMAP" id="MF_01407">
    <property type="entry name" value="ORC1_type_DNA_replic_protein"/>
    <property type="match status" value="1"/>
</dbReference>
<dbReference type="InterPro" id="IPR027417">
    <property type="entry name" value="P-loop_NTPase"/>
</dbReference>
<gene>
    <name evidence="8" type="ORF">C435_21215</name>
</gene>
<feature type="domain" description="Cdc6 C-terminal" evidence="7">
    <location>
        <begin position="309"/>
        <end position="395"/>
    </location>
</feature>
<dbReference type="InterPro" id="IPR015163">
    <property type="entry name" value="Cdc6_C"/>
</dbReference>
<dbReference type="GO" id="GO:0016887">
    <property type="term" value="F:ATP hydrolysis activity"/>
    <property type="evidence" value="ECO:0007669"/>
    <property type="project" value="InterPro"/>
</dbReference>
<dbReference type="FunFam" id="3.40.50.300:FF:000930">
    <property type="entry name" value="ORC1-type DNA replication protein"/>
    <property type="match status" value="1"/>
</dbReference>
<dbReference type="PANTHER" id="PTHR10763">
    <property type="entry name" value="CELL DIVISION CONTROL PROTEIN 6-RELATED"/>
    <property type="match status" value="1"/>
</dbReference>
<dbReference type="SMART" id="SM00382">
    <property type="entry name" value="AAA"/>
    <property type="match status" value="1"/>
</dbReference>
<dbReference type="CDD" id="cd08768">
    <property type="entry name" value="Cdc6_C"/>
    <property type="match status" value="1"/>
</dbReference>
<evidence type="ECO:0000259" key="6">
    <source>
        <dbReference type="SMART" id="SM00382"/>
    </source>
</evidence>
<evidence type="ECO:0000256" key="4">
    <source>
        <dbReference type="ARBA" id="ARBA00022840"/>
    </source>
</evidence>
<comment type="caution">
    <text evidence="8">The sequence shown here is derived from an EMBL/GenBank/DDBJ whole genome shotgun (WGS) entry which is preliminary data.</text>
</comment>
<protein>
    <recommendedName>
        <fullName evidence="5">ORC1-type DNA replication protein</fullName>
    </recommendedName>
</protein>
<dbReference type="SUPFAM" id="SSF52540">
    <property type="entry name" value="P-loop containing nucleoside triphosphate hydrolases"/>
    <property type="match status" value="1"/>
</dbReference>
<dbReference type="AlphaFoldDB" id="M0JP75"/>
<feature type="binding site" evidence="5">
    <location>
        <begin position="66"/>
        <end position="70"/>
    </location>
    <ligand>
        <name>ATP</name>
        <dbReference type="ChEBI" id="CHEBI:30616"/>
    </ligand>
</feature>
<keyword evidence="3 5" id="KW-0547">Nucleotide-binding</keyword>